<dbReference type="GO" id="GO:0003677">
    <property type="term" value="F:DNA binding"/>
    <property type="evidence" value="ECO:0007669"/>
    <property type="project" value="InterPro"/>
</dbReference>
<feature type="compositionally biased region" description="Basic and acidic residues" evidence="1">
    <location>
        <begin position="45"/>
        <end position="62"/>
    </location>
</feature>
<evidence type="ECO:0000313" key="3">
    <source>
        <dbReference type="Proteomes" id="UP000501690"/>
    </source>
</evidence>
<dbReference type="AlphaFoldDB" id="A0A4D6LKE7"/>
<dbReference type="PANTHER" id="PTHR13408">
    <property type="entry name" value="DNA-DIRECTED RNA POLYMERASE III"/>
    <property type="match status" value="1"/>
</dbReference>
<evidence type="ECO:0000256" key="1">
    <source>
        <dbReference type="SAM" id="MobiDB-lite"/>
    </source>
</evidence>
<feature type="compositionally biased region" description="Basic residues" evidence="1">
    <location>
        <begin position="9"/>
        <end position="24"/>
    </location>
</feature>
<accession>A0A4D6LKE7</accession>
<dbReference type="EMBL" id="CP039347">
    <property type="protein sequence ID" value="QCD89000.1"/>
    <property type="molecule type" value="Genomic_DNA"/>
</dbReference>
<keyword evidence="2" id="KW-0240">DNA-directed RNA polymerase</keyword>
<keyword evidence="3" id="KW-1185">Reference proteome</keyword>
<evidence type="ECO:0000313" key="2">
    <source>
        <dbReference type="EMBL" id="QCD89000.1"/>
    </source>
</evidence>
<dbReference type="Pfam" id="PF05132">
    <property type="entry name" value="RNA_pol_Rpc4"/>
    <property type="match status" value="1"/>
</dbReference>
<dbReference type="GO" id="GO:0042797">
    <property type="term" value="P:tRNA transcription by RNA polymerase III"/>
    <property type="evidence" value="ECO:0007669"/>
    <property type="project" value="TreeGrafter"/>
</dbReference>
<gene>
    <name evidence="2" type="ORF">DEO72_LG3g3554</name>
</gene>
<protein>
    <submittedName>
        <fullName evidence="2">DNA-directed RNA polymerase III subunit RPC4</fullName>
    </submittedName>
</protein>
<organism evidence="2 3">
    <name type="scientific">Vigna unguiculata</name>
    <name type="common">Cowpea</name>
    <dbReference type="NCBI Taxonomy" id="3917"/>
    <lineage>
        <taxon>Eukaryota</taxon>
        <taxon>Viridiplantae</taxon>
        <taxon>Streptophyta</taxon>
        <taxon>Embryophyta</taxon>
        <taxon>Tracheophyta</taxon>
        <taxon>Spermatophyta</taxon>
        <taxon>Magnoliopsida</taxon>
        <taxon>eudicotyledons</taxon>
        <taxon>Gunneridae</taxon>
        <taxon>Pentapetalae</taxon>
        <taxon>rosids</taxon>
        <taxon>fabids</taxon>
        <taxon>Fabales</taxon>
        <taxon>Fabaceae</taxon>
        <taxon>Papilionoideae</taxon>
        <taxon>50 kb inversion clade</taxon>
        <taxon>NPAAA clade</taxon>
        <taxon>indigoferoid/millettioid clade</taxon>
        <taxon>Phaseoleae</taxon>
        <taxon>Vigna</taxon>
    </lineage>
</organism>
<dbReference type="Gramene" id="Vigun11g219600.1.v1.2">
    <property type="protein sequence ID" value="Vigun11g219600.1.v1.2"/>
    <property type="gene ID" value="Vigun11g219600.v1.2"/>
</dbReference>
<feature type="compositionally biased region" description="Polar residues" evidence="1">
    <location>
        <begin position="70"/>
        <end position="81"/>
    </location>
</feature>
<proteinExistence type="predicted"/>
<name>A0A4D6LKE7_VIGUN</name>
<dbReference type="InterPro" id="IPR007811">
    <property type="entry name" value="RPC4"/>
</dbReference>
<reference evidence="2 3" key="1">
    <citation type="submission" date="2019-04" db="EMBL/GenBank/DDBJ databases">
        <title>An improved genome assembly and genetic linkage map for asparagus bean, Vigna unguiculata ssp. sesquipedialis.</title>
        <authorList>
            <person name="Xia Q."/>
            <person name="Zhang R."/>
            <person name="Dong Y."/>
        </authorList>
    </citation>
    <scope>NUCLEOTIDE SEQUENCE [LARGE SCALE GENOMIC DNA]</scope>
    <source>
        <tissue evidence="2">Leaf</tissue>
    </source>
</reference>
<keyword evidence="2" id="KW-0804">Transcription</keyword>
<dbReference type="OrthoDB" id="5836119at2759"/>
<dbReference type="Proteomes" id="UP000501690">
    <property type="component" value="Linkage Group LG3"/>
</dbReference>
<dbReference type="GO" id="GO:0005666">
    <property type="term" value="C:RNA polymerase III complex"/>
    <property type="evidence" value="ECO:0007669"/>
    <property type="project" value="InterPro"/>
</dbReference>
<sequence length="315" mass="35090">MDPDQGSSRSRKHKYTPRPPRARAPKTQLDNKQDEDTTPARLLSRRYENSARREPKVERKSSVEVAFSPGISSTSLRTYGTSKAIDNGTNSGSPSKYLAKEPIRSRRSSAATEDQDDTSMVDVIDNTINASARKFKREYKEPWDYNNSNYPITLPLRKPNSGNPEILDEEEFGEAATNLEYDENTVNSAAELELLEKSEQHKMFLFQFPKNMPFNEGKEKEQIGTTTVSGKARALEELPSGYMGKMQVYKSGAIKLKLGEALFDLSPGTKCGFAQDIVAVNIAQKQICNLGELSNKVVVVPDLDSIDLRNTGGKK</sequence>
<dbReference type="PANTHER" id="PTHR13408:SF12">
    <property type="entry name" value="DNA-DIRECTED RNA POLYMERASE III SUBUNIT RPC4-RELATED"/>
    <property type="match status" value="1"/>
</dbReference>
<feature type="region of interest" description="Disordered" evidence="1">
    <location>
        <begin position="1"/>
        <end position="116"/>
    </location>
</feature>